<keyword evidence="1" id="KW-0812">Transmembrane</keyword>
<feature type="transmembrane region" description="Helical" evidence="1">
    <location>
        <begin position="12"/>
        <end position="39"/>
    </location>
</feature>
<keyword evidence="3" id="KW-1185">Reference proteome</keyword>
<dbReference type="GO" id="GO:0005886">
    <property type="term" value="C:plasma membrane"/>
    <property type="evidence" value="ECO:0007669"/>
    <property type="project" value="TreeGrafter"/>
</dbReference>
<name>A0A4Z0M5A5_9GAMM</name>
<comment type="caution">
    <text evidence="2">The sequence shown here is derived from an EMBL/GenBank/DDBJ whole genome shotgun (WGS) entry which is preliminary data.</text>
</comment>
<dbReference type="PANTHER" id="PTHR33507">
    <property type="entry name" value="INNER MEMBRANE PROTEIN YBBJ"/>
    <property type="match status" value="1"/>
</dbReference>
<protein>
    <submittedName>
        <fullName evidence="2">NfeD family protein</fullName>
    </submittedName>
</protein>
<dbReference type="OrthoDB" id="5736095at2"/>
<evidence type="ECO:0000313" key="3">
    <source>
        <dbReference type="Proteomes" id="UP000298050"/>
    </source>
</evidence>
<sequence length="147" mass="15947">MTLLGLSPWHLWIILAVVLLTAEIFVSGFVLAGLGFGALTAALGHYLSGELGWALAGYCAGALLFFVAIRPIALRTFMRGDRPRFGVHGMLGKQVTVMDSPALGGGYYTVFRDSRWELESTDDLMDGDLAEVVDVRTSTLIVKRVAR</sequence>
<dbReference type="PANTHER" id="PTHR33507:SF3">
    <property type="entry name" value="INNER MEMBRANE PROTEIN YBBJ"/>
    <property type="match status" value="1"/>
</dbReference>
<feature type="transmembrane region" description="Helical" evidence="1">
    <location>
        <begin position="51"/>
        <end position="69"/>
    </location>
</feature>
<keyword evidence="1" id="KW-1133">Transmembrane helix</keyword>
<evidence type="ECO:0000313" key="2">
    <source>
        <dbReference type="EMBL" id="TGD74607.1"/>
    </source>
</evidence>
<dbReference type="AlphaFoldDB" id="A0A4Z0M5A5"/>
<gene>
    <name evidence="2" type="ORF">E4634_05230</name>
</gene>
<accession>A0A4Z0M5A5</accession>
<reference evidence="2 3" key="1">
    <citation type="submission" date="2019-04" db="EMBL/GenBank/DDBJ databases">
        <title>Taxonomy of novel Haliea sp. from mangrove soil of West Coast of India.</title>
        <authorList>
            <person name="Verma A."/>
            <person name="Kumar P."/>
            <person name="Krishnamurthi S."/>
        </authorList>
    </citation>
    <scope>NUCLEOTIDE SEQUENCE [LARGE SCALE GENOMIC DNA]</scope>
    <source>
        <strain evidence="2 3">SAOS-164</strain>
    </source>
</reference>
<evidence type="ECO:0000256" key="1">
    <source>
        <dbReference type="SAM" id="Phobius"/>
    </source>
</evidence>
<keyword evidence="1" id="KW-0472">Membrane</keyword>
<proteinExistence type="predicted"/>
<dbReference type="InterPro" id="IPR012340">
    <property type="entry name" value="NA-bd_OB-fold"/>
</dbReference>
<dbReference type="SUPFAM" id="SSF141322">
    <property type="entry name" value="NfeD domain-like"/>
    <property type="match status" value="1"/>
</dbReference>
<organism evidence="2 3">
    <name type="scientific">Mangrovimicrobium sediminis</name>
    <dbReference type="NCBI Taxonomy" id="2562682"/>
    <lineage>
        <taxon>Bacteria</taxon>
        <taxon>Pseudomonadati</taxon>
        <taxon>Pseudomonadota</taxon>
        <taxon>Gammaproteobacteria</taxon>
        <taxon>Cellvibrionales</taxon>
        <taxon>Halieaceae</taxon>
        <taxon>Mangrovimicrobium</taxon>
    </lineage>
</organism>
<dbReference type="RefSeq" id="WP_135441565.1">
    <property type="nucleotide sequence ID" value="NZ_SRLE01000005.1"/>
</dbReference>
<dbReference type="Gene3D" id="2.40.50.140">
    <property type="entry name" value="Nucleic acid-binding proteins"/>
    <property type="match status" value="1"/>
</dbReference>
<dbReference type="EMBL" id="SRLE01000005">
    <property type="protein sequence ID" value="TGD74607.1"/>
    <property type="molecule type" value="Genomic_DNA"/>
</dbReference>
<dbReference type="Proteomes" id="UP000298050">
    <property type="component" value="Unassembled WGS sequence"/>
</dbReference>
<dbReference type="InterPro" id="IPR052165">
    <property type="entry name" value="Membrane_assoc_protease"/>
</dbReference>